<evidence type="ECO:0000256" key="1">
    <source>
        <dbReference type="SAM" id="MobiDB-lite"/>
    </source>
</evidence>
<comment type="caution">
    <text evidence="2">The sequence shown here is derived from an EMBL/GenBank/DDBJ whole genome shotgun (WGS) entry which is preliminary data.</text>
</comment>
<reference evidence="2 3" key="1">
    <citation type="journal article" date="2014" name="Agronomy (Basel)">
        <title>A Draft Genome Sequence for Ensete ventricosum, the Drought-Tolerant Tree Against Hunger.</title>
        <authorList>
            <person name="Harrison J."/>
            <person name="Moore K.A."/>
            <person name="Paszkiewicz K."/>
            <person name="Jones T."/>
            <person name="Grant M."/>
            <person name="Ambacheew D."/>
            <person name="Muzemil S."/>
            <person name="Studholme D.J."/>
        </authorList>
    </citation>
    <scope>NUCLEOTIDE SEQUENCE [LARGE SCALE GENOMIC DNA]</scope>
</reference>
<evidence type="ECO:0000313" key="2">
    <source>
        <dbReference type="EMBL" id="RRT53280.1"/>
    </source>
</evidence>
<dbReference type="EMBL" id="AMZH03011224">
    <property type="protein sequence ID" value="RRT53280.1"/>
    <property type="molecule type" value="Genomic_DNA"/>
</dbReference>
<gene>
    <name evidence="2" type="ORF">B296_00014923</name>
</gene>
<accession>A0A426YNJ7</accession>
<dbReference type="AlphaFoldDB" id="A0A426YNJ7"/>
<sequence length="157" mass="16424">MRLPDHVSPVASSNMDNRELGKNDGATDGGGDLLGALDAEVNMAVVVTNNDESLELGELAGTGLLLDGHNLHDLVFDVATKETADDLMLLNGNEVEVDLLETGNLSLFHEAAKLGNRQPLLFLIAPDTAPVAPATAIPAPEAVTIATAALRHEVWNG</sequence>
<name>A0A426YNJ7_ENSVE</name>
<evidence type="ECO:0000313" key="3">
    <source>
        <dbReference type="Proteomes" id="UP000287651"/>
    </source>
</evidence>
<dbReference type="Proteomes" id="UP000287651">
    <property type="component" value="Unassembled WGS sequence"/>
</dbReference>
<feature type="region of interest" description="Disordered" evidence="1">
    <location>
        <begin position="1"/>
        <end position="27"/>
    </location>
</feature>
<proteinExistence type="predicted"/>
<organism evidence="2 3">
    <name type="scientific">Ensete ventricosum</name>
    <name type="common">Abyssinian banana</name>
    <name type="synonym">Musa ensete</name>
    <dbReference type="NCBI Taxonomy" id="4639"/>
    <lineage>
        <taxon>Eukaryota</taxon>
        <taxon>Viridiplantae</taxon>
        <taxon>Streptophyta</taxon>
        <taxon>Embryophyta</taxon>
        <taxon>Tracheophyta</taxon>
        <taxon>Spermatophyta</taxon>
        <taxon>Magnoliopsida</taxon>
        <taxon>Liliopsida</taxon>
        <taxon>Zingiberales</taxon>
        <taxon>Musaceae</taxon>
        <taxon>Ensete</taxon>
    </lineage>
</organism>
<protein>
    <submittedName>
        <fullName evidence="2">Uncharacterized protein</fullName>
    </submittedName>
</protein>